<dbReference type="RefSeq" id="WP_015954126.1">
    <property type="nucleotide sequence ID" value="NC_011729.1"/>
</dbReference>
<dbReference type="HOGENOM" id="CLU_031364_1_0_3"/>
<dbReference type="GO" id="GO:0030313">
    <property type="term" value="C:cell envelope"/>
    <property type="evidence" value="ECO:0007669"/>
    <property type="project" value="UniProtKB-SubCell"/>
</dbReference>
<dbReference type="SUPFAM" id="SSF111369">
    <property type="entry name" value="HlyD-like secretion proteins"/>
    <property type="match status" value="1"/>
</dbReference>
<keyword evidence="4" id="KW-0812">Transmembrane</keyword>
<proteinExistence type="predicted"/>
<protein>
    <submittedName>
        <fullName evidence="5">ABC exporter membrane fusion protein, DevB family</fullName>
    </submittedName>
</protein>
<comment type="subcellular location">
    <subcellularLocation>
        <location evidence="1">Cell envelope</location>
    </subcellularLocation>
</comment>
<dbReference type="STRING" id="65393.PCC7424_2093"/>
<dbReference type="OrthoDB" id="264111at2"/>
<reference evidence="6" key="1">
    <citation type="journal article" date="2011" name="MBio">
        <title>Novel metabolic attributes of the genus Cyanothece, comprising a group of unicellular nitrogen-fixing Cyanobacteria.</title>
        <authorList>
            <person name="Bandyopadhyay A."/>
            <person name="Elvitigala T."/>
            <person name="Welsh E."/>
            <person name="Stockel J."/>
            <person name="Liberton M."/>
            <person name="Min H."/>
            <person name="Sherman L.A."/>
            <person name="Pakrasi H.B."/>
        </authorList>
    </citation>
    <scope>NUCLEOTIDE SEQUENCE [LARGE SCALE GENOMIC DNA]</scope>
    <source>
        <strain evidence="6">PCC 7424</strain>
    </source>
</reference>
<evidence type="ECO:0000313" key="6">
    <source>
        <dbReference type="Proteomes" id="UP000002384"/>
    </source>
</evidence>
<dbReference type="KEGG" id="cyc:PCC7424_2093"/>
<dbReference type="NCBIfam" id="TIGR02971">
    <property type="entry name" value="heterocyst_DevB"/>
    <property type="match status" value="1"/>
</dbReference>
<dbReference type="eggNOG" id="COG0845">
    <property type="taxonomic scope" value="Bacteria"/>
</dbReference>
<dbReference type="Gene3D" id="2.40.50.100">
    <property type="match status" value="1"/>
</dbReference>
<accession>B7KG49</accession>
<dbReference type="Gene3D" id="2.40.30.170">
    <property type="match status" value="1"/>
</dbReference>
<dbReference type="PRINTS" id="PR01490">
    <property type="entry name" value="RTXTOXIND"/>
</dbReference>
<evidence type="ECO:0000256" key="1">
    <source>
        <dbReference type="ARBA" id="ARBA00004196"/>
    </source>
</evidence>
<evidence type="ECO:0000256" key="3">
    <source>
        <dbReference type="SAM" id="Coils"/>
    </source>
</evidence>
<feature type="coiled-coil region" evidence="3">
    <location>
        <begin position="112"/>
        <end position="246"/>
    </location>
</feature>
<organism evidence="5 6">
    <name type="scientific">Gloeothece citriformis (strain PCC 7424)</name>
    <name type="common">Cyanothece sp. (strain PCC 7424)</name>
    <dbReference type="NCBI Taxonomy" id="65393"/>
    <lineage>
        <taxon>Bacteria</taxon>
        <taxon>Bacillati</taxon>
        <taxon>Cyanobacteriota</taxon>
        <taxon>Cyanophyceae</taxon>
        <taxon>Oscillatoriophycideae</taxon>
        <taxon>Chroococcales</taxon>
        <taxon>Aphanothecaceae</taxon>
        <taxon>Gloeothece</taxon>
        <taxon>Gloeothece citriformis</taxon>
    </lineage>
</organism>
<evidence type="ECO:0000256" key="4">
    <source>
        <dbReference type="SAM" id="Phobius"/>
    </source>
</evidence>
<sequence length="428" mass="46588">MTFQFMTKPPQRGLIGLIIVATSLTGISVIYGISRLQPASESQPVAVQNAPTVTKVAALGRLEPEAEVVSIAAPLALDGDRVAQLLVKEGDRVEAGQIIAILDSRAPLADAVAQAKEQVKMAQAKLAQVQAGAKTGEIEAQQAELARIKAEQNTEIEAQKANIARLEAEKSTEIEAQKAIINQMEAQFANAKIEYERHETLFLDGAISASLRDSKKLTFLTAQQQLNEAQATLKRIESSRKQQLIEAQATLKQIETSRPQEILQAKATLNQIAEVRPVDIQVAQTEVESAKVALKQAQTNLEQAYIRAPMPGKILKIHTRPGAKIGDSGIVDLAQTDQMIAIAEIYQTDINKVKLGQRAIITSQAFPGELEGNVSLIGLQVSRQNIFSNEPGENLDRRVVEVKIRLNPEASKQVEKFTNLQVQVAIDL</sequence>
<evidence type="ECO:0000256" key="2">
    <source>
        <dbReference type="ARBA" id="ARBA00023054"/>
    </source>
</evidence>
<keyword evidence="6" id="KW-1185">Reference proteome</keyword>
<dbReference type="InterPro" id="IPR014315">
    <property type="entry name" value="ABC_heterocyst_DevB"/>
</dbReference>
<keyword evidence="2 3" id="KW-0175">Coiled coil</keyword>
<dbReference type="Proteomes" id="UP000002384">
    <property type="component" value="Chromosome"/>
</dbReference>
<feature type="coiled-coil region" evidence="3">
    <location>
        <begin position="280"/>
        <end position="307"/>
    </location>
</feature>
<gene>
    <name evidence="5" type="ordered locus">PCC7424_2093</name>
</gene>
<dbReference type="EMBL" id="CP001291">
    <property type="protein sequence ID" value="ACK70520.1"/>
    <property type="molecule type" value="Genomic_DNA"/>
</dbReference>
<feature type="transmembrane region" description="Helical" evidence="4">
    <location>
        <begin position="12"/>
        <end position="33"/>
    </location>
</feature>
<evidence type="ECO:0000313" key="5">
    <source>
        <dbReference type="EMBL" id="ACK70520.1"/>
    </source>
</evidence>
<dbReference type="InterPro" id="IPR050465">
    <property type="entry name" value="UPF0194_transport"/>
</dbReference>
<dbReference type="PANTHER" id="PTHR32347:SF27">
    <property type="entry name" value="RND EFFLUX PUMP MEMBRANE FUSION PROTEIN BARREL-SANDWICH DOMAIN-CONTAINING PROTEIN"/>
    <property type="match status" value="1"/>
</dbReference>
<keyword evidence="4" id="KW-1133">Transmembrane helix</keyword>
<dbReference type="PANTHER" id="PTHR32347">
    <property type="entry name" value="EFFLUX SYSTEM COMPONENT YKNX-RELATED"/>
    <property type="match status" value="1"/>
</dbReference>
<keyword evidence="4" id="KW-0472">Membrane</keyword>
<name>B7KG49_GLOC7</name>
<dbReference type="AlphaFoldDB" id="B7KG49"/>